<dbReference type="AlphaFoldDB" id="A0A5B8VH83"/>
<organism evidence="2 3">
    <name type="scientific">Arachidicoccus ginsenosidivorans</name>
    <dbReference type="NCBI Taxonomy" id="496057"/>
    <lineage>
        <taxon>Bacteria</taxon>
        <taxon>Pseudomonadati</taxon>
        <taxon>Bacteroidota</taxon>
        <taxon>Chitinophagia</taxon>
        <taxon>Chitinophagales</taxon>
        <taxon>Chitinophagaceae</taxon>
        <taxon>Arachidicoccus</taxon>
    </lineage>
</organism>
<dbReference type="KEGG" id="agi:FSB73_03190"/>
<proteinExistence type="predicted"/>
<evidence type="ECO:0000256" key="1">
    <source>
        <dbReference type="SAM" id="SignalP"/>
    </source>
</evidence>
<accession>A0A5B8VH83</accession>
<name>A0A5B8VH83_9BACT</name>
<dbReference type="Proteomes" id="UP000321291">
    <property type="component" value="Chromosome"/>
</dbReference>
<keyword evidence="3" id="KW-1185">Reference proteome</keyword>
<feature type="chain" id="PRO_5023005794" description="Lipocalin-like domain-containing protein" evidence="1">
    <location>
        <begin position="21"/>
        <end position="192"/>
    </location>
</feature>
<evidence type="ECO:0000313" key="2">
    <source>
        <dbReference type="EMBL" id="QEC70830.1"/>
    </source>
</evidence>
<dbReference type="RefSeq" id="WP_146780090.1">
    <property type="nucleotide sequence ID" value="NZ_CP042434.1"/>
</dbReference>
<dbReference type="PROSITE" id="PS51257">
    <property type="entry name" value="PROKAR_LIPOPROTEIN"/>
    <property type="match status" value="1"/>
</dbReference>
<dbReference type="OrthoDB" id="674826at2"/>
<dbReference type="EMBL" id="CP042434">
    <property type="protein sequence ID" value="QEC70830.1"/>
    <property type="molecule type" value="Genomic_DNA"/>
</dbReference>
<keyword evidence="1" id="KW-0732">Signal</keyword>
<reference evidence="2 3" key="1">
    <citation type="journal article" date="2017" name="Int. J. Syst. Evol. Microbiol.">
        <title>Arachidicoccus ginsenosidivorans sp. nov., with ginsenoside-converting activity isolated from ginseng cultivating soil.</title>
        <authorList>
            <person name="Siddiqi M.Z."/>
            <person name="Aslam Z."/>
            <person name="Im W.T."/>
        </authorList>
    </citation>
    <scope>NUCLEOTIDE SEQUENCE [LARGE SCALE GENOMIC DNA]</scope>
    <source>
        <strain evidence="2 3">Gsoil 809</strain>
    </source>
</reference>
<evidence type="ECO:0008006" key="4">
    <source>
        <dbReference type="Google" id="ProtNLM"/>
    </source>
</evidence>
<gene>
    <name evidence="2" type="ORF">FSB73_03190</name>
</gene>
<protein>
    <recommendedName>
        <fullName evidence="4">Lipocalin-like domain-containing protein</fullName>
    </recommendedName>
</protein>
<feature type="signal peptide" evidence="1">
    <location>
        <begin position="1"/>
        <end position="20"/>
    </location>
</feature>
<sequence length="192" mass="19776">MKKTFTLLSLAMISFVLIFAACSKSDGPVSDDGTDTTSDSSWKFGAYTYARGGSSQDDNAGGNDPGDFVALTVSTSGDGGDYGAFSGSALVFTFPNYLGAGKYTLTDNLDLVTNKGSMLMEVNCTIGTAVNTGAVQYTTNKVNGGSATLTIDAKGKYHISIDNAVILTKNVEVGGGITGAAETYALTVKDAY</sequence>
<evidence type="ECO:0000313" key="3">
    <source>
        <dbReference type="Proteomes" id="UP000321291"/>
    </source>
</evidence>